<protein>
    <submittedName>
        <fullName evidence="3">Retron-type rna-directed dna polymerase</fullName>
        <ecNumber evidence="3">2.7.7.49</ecNumber>
    </submittedName>
</protein>
<dbReference type="InterPro" id="IPR030931">
    <property type="entry name" value="Group_II_RT_mat"/>
</dbReference>
<evidence type="ECO:0000256" key="1">
    <source>
        <dbReference type="SAM" id="MobiDB-lite"/>
    </source>
</evidence>
<organism evidence="3">
    <name type="scientific">hydrocarbon metagenome</name>
    <dbReference type="NCBI Taxonomy" id="938273"/>
    <lineage>
        <taxon>unclassified sequences</taxon>
        <taxon>metagenomes</taxon>
        <taxon>ecological metagenomes</taxon>
    </lineage>
</organism>
<dbReference type="GO" id="GO:0003964">
    <property type="term" value="F:RNA-directed DNA polymerase activity"/>
    <property type="evidence" value="ECO:0007669"/>
    <property type="project" value="UniProtKB-KW"/>
</dbReference>
<dbReference type="AlphaFoldDB" id="A0A0W8F563"/>
<comment type="caution">
    <text evidence="3">The sequence shown here is derived from an EMBL/GenBank/DDBJ whole genome shotgun (WGS) entry which is preliminary data.</text>
</comment>
<keyword evidence="3" id="KW-0548">Nucleotidyltransferase</keyword>
<dbReference type="Pfam" id="PF13655">
    <property type="entry name" value="RVT_N"/>
    <property type="match status" value="1"/>
</dbReference>
<dbReference type="EC" id="2.7.7.49" evidence="3"/>
<evidence type="ECO:0000313" key="3">
    <source>
        <dbReference type="EMBL" id="KUG15555.1"/>
    </source>
</evidence>
<evidence type="ECO:0000259" key="2">
    <source>
        <dbReference type="PROSITE" id="PS50878"/>
    </source>
</evidence>
<dbReference type="InterPro" id="IPR051083">
    <property type="entry name" value="GrpII_Intron_Splice-Mob/Def"/>
</dbReference>
<keyword evidence="3" id="KW-0808">Transferase</keyword>
<sequence length="553" mass="63758">MNSRNRVGTSRGELTVQEAEETAKSKRLPVIGRIGLNNPTGNGADLLMVFYGKEGRQPMNVQHSTTSHDEKRTDKDLATQWNSIHWKDVKDHVNRMQTRIAKAVVERKWHLVKRLQYLLTHSYHAKQLAVRVVTQKRGKRTPGIDGELWATASDKMRAVSRLTDKQYSAHPLKRIFIPKPGTDTKRPLSIPTMIDRAMQALYALALQPVAETLADKRSFGFRLFRSAQDASVYAFTCLAQKNSAEWVLEGDIRGCFDTISHEWLKNNVLIDRTILTQFLKSGFIYDQKLYPTDWGTPQGGVISPLLANLTLDGIESVLAQRYPKKKVYFIRYADDFLATAPTKEMAEEIREVIREFLSVRGLELSEKKTVITHIADGFDFLGWNFRKYQGTLLIKPSRKSIGRIIERIRDILHKAAAWTQDELIAALNTVVVGWANYHRHIVAADTFQKLDNIMWNMLWKWAKRRHPEKGHQWIAKRYWHTGGNRNWVFKTGTNRLIKFSDTKIRRHSQVRLDANPFLDRDYFLGRMNASRVLTPESQTKLSFLSYCRPITGL</sequence>
<dbReference type="SUPFAM" id="SSF56672">
    <property type="entry name" value="DNA/RNA polymerases"/>
    <property type="match status" value="1"/>
</dbReference>
<feature type="domain" description="Reverse transcriptase" evidence="2">
    <location>
        <begin position="158"/>
        <end position="385"/>
    </location>
</feature>
<dbReference type="Pfam" id="PF00078">
    <property type="entry name" value="RVT_1"/>
    <property type="match status" value="1"/>
</dbReference>
<dbReference type="Pfam" id="PF08388">
    <property type="entry name" value="GIIM"/>
    <property type="match status" value="1"/>
</dbReference>
<dbReference type="PANTHER" id="PTHR34047:SF8">
    <property type="entry name" value="PROTEIN YKFC"/>
    <property type="match status" value="1"/>
</dbReference>
<dbReference type="CDD" id="cd01651">
    <property type="entry name" value="RT_G2_intron"/>
    <property type="match status" value="1"/>
</dbReference>
<proteinExistence type="predicted"/>
<dbReference type="InterPro" id="IPR043502">
    <property type="entry name" value="DNA/RNA_pol_sf"/>
</dbReference>
<dbReference type="InterPro" id="IPR025960">
    <property type="entry name" value="RVT_N"/>
</dbReference>
<dbReference type="InterPro" id="IPR013597">
    <property type="entry name" value="Mat_intron_G2"/>
</dbReference>
<reference evidence="3" key="1">
    <citation type="journal article" date="2015" name="Proc. Natl. Acad. Sci. U.S.A.">
        <title>Networks of energetic and metabolic interactions define dynamics in microbial communities.</title>
        <authorList>
            <person name="Embree M."/>
            <person name="Liu J.K."/>
            <person name="Al-Bassam M.M."/>
            <person name="Zengler K."/>
        </authorList>
    </citation>
    <scope>NUCLEOTIDE SEQUENCE</scope>
</reference>
<gene>
    <name evidence="3" type="ORF">ASZ90_014800</name>
</gene>
<feature type="region of interest" description="Disordered" evidence="1">
    <location>
        <begin position="1"/>
        <end position="22"/>
    </location>
</feature>
<dbReference type="PANTHER" id="PTHR34047">
    <property type="entry name" value="NUCLEAR INTRON MATURASE 1, MITOCHONDRIAL-RELATED"/>
    <property type="match status" value="1"/>
</dbReference>
<dbReference type="EMBL" id="LNQE01001550">
    <property type="protein sequence ID" value="KUG15555.1"/>
    <property type="molecule type" value="Genomic_DNA"/>
</dbReference>
<name>A0A0W8F563_9ZZZZ</name>
<accession>A0A0W8F563</accession>
<keyword evidence="3" id="KW-0695">RNA-directed DNA polymerase</keyword>
<dbReference type="PROSITE" id="PS50878">
    <property type="entry name" value="RT_POL"/>
    <property type="match status" value="1"/>
</dbReference>
<dbReference type="NCBIfam" id="TIGR04416">
    <property type="entry name" value="group_II_RT_mat"/>
    <property type="match status" value="1"/>
</dbReference>
<dbReference type="InterPro" id="IPR000477">
    <property type="entry name" value="RT_dom"/>
</dbReference>